<evidence type="ECO:0000256" key="3">
    <source>
        <dbReference type="ARBA" id="ARBA00022475"/>
    </source>
</evidence>
<keyword evidence="4 7" id="KW-0812">Transmembrane</keyword>
<dbReference type="SUPFAM" id="SSF103473">
    <property type="entry name" value="MFS general substrate transporter"/>
    <property type="match status" value="1"/>
</dbReference>
<evidence type="ECO:0000256" key="4">
    <source>
        <dbReference type="ARBA" id="ARBA00022692"/>
    </source>
</evidence>
<keyword evidence="3" id="KW-1003">Cell membrane</keyword>
<evidence type="ECO:0000256" key="6">
    <source>
        <dbReference type="ARBA" id="ARBA00023136"/>
    </source>
</evidence>
<evidence type="ECO:0000256" key="2">
    <source>
        <dbReference type="ARBA" id="ARBA00022448"/>
    </source>
</evidence>
<keyword evidence="2" id="KW-0813">Transport</keyword>
<feature type="transmembrane region" description="Helical" evidence="7">
    <location>
        <begin position="45"/>
        <end position="67"/>
    </location>
</feature>
<name>A0A842HM25_9BURK</name>
<dbReference type="InterPro" id="IPR020846">
    <property type="entry name" value="MFS_dom"/>
</dbReference>
<dbReference type="PANTHER" id="PTHR23517">
    <property type="entry name" value="RESISTANCE PROTEIN MDTM, PUTATIVE-RELATED-RELATED"/>
    <property type="match status" value="1"/>
</dbReference>
<gene>
    <name evidence="9" type="ORF">GTU67_05265</name>
</gene>
<feature type="transmembrane region" description="Helical" evidence="7">
    <location>
        <begin position="169"/>
        <end position="186"/>
    </location>
</feature>
<dbReference type="GO" id="GO:0022857">
    <property type="term" value="F:transmembrane transporter activity"/>
    <property type="evidence" value="ECO:0007669"/>
    <property type="project" value="InterPro"/>
</dbReference>
<feature type="transmembrane region" description="Helical" evidence="7">
    <location>
        <begin position="368"/>
        <end position="390"/>
    </location>
</feature>
<feature type="transmembrane region" description="Helical" evidence="7">
    <location>
        <begin position="283"/>
        <end position="302"/>
    </location>
</feature>
<feature type="transmembrane region" description="Helical" evidence="7">
    <location>
        <begin position="252"/>
        <end position="271"/>
    </location>
</feature>
<evidence type="ECO:0000313" key="10">
    <source>
        <dbReference type="Proteomes" id="UP000545386"/>
    </source>
</evidence>
<dbReference type="InterPro" id="IPR050171">
    <property type="entry name" value="MFS_Transporters"/>
</dbReference>
<feature type="transmembrane region" description="Helical" evidence="7">
    <location>
        <begin position="141"/>
        <end position="163"/>
    </location>
</feature>
<organism evidence="9 10">
    <name type="scientific">Pusillimonas minor</name>
    <dbReference type="NCBI Taxonomy" id="2697024"/>
    <lineage>
        <taxon>Bacteria</taxon>
        <taxon>Pseudomonadati</taxon>
        <taxon>Pseudomonadota</taxon>
        <taxon>Betaproteobacteria</taxon>
        <taxon>Burkholderiales</taxon>
        <taxon>Alcaligenaceae</taxon>
        <taxon>Pusillimonas</taxon>
    </lineage>
</organism>
<dbReference type="InterPro" id="IPR036259">
    <property type="entry name" value="MFS_trans_sf"/>
</dbReference>
<dbReference type="RefSeq" id="WP_185779068.1">
    <property type="nucleotide sequence ID" value="NZ_JACJUU010000003.1"/>
</dbReference>
<feature type="transmembrane region" description="Helical" evidence="7">
    <location>
        <begin position="308"/>
        <end position="331"/>
    </location>
</feature>
<evidence type="ECO:0000313" key="9">
    <source>
        <dbReference type="EMBL" id="MBC2769323.1"/>
    </source>
</evidence>
<feature type="transmembrane region" description="Helical" evidence="7">
    <location>
        <begin position="79"/>
        <end position="96"/>
    </location>
</feature>
<feature type="domain" description="Major facilitator superfamily (MFS) profile" evidence="8">
    <location>
        <begin position="13"/>
        <end position="397"/>
    </location>
</feature>
<dbReference type="Gene3D" id="1.20.1250.20">
    <property type="entry name" value="MFS general substrate transporter like domains"/>
    <property type="match status" value="2"/>
</dbReference>
<dbReference type="PANTHER" id="PTHR23517:SF3">
    <property type="entry name" value="INTEGRAL MEMBRANE TRANSPORT PROTEIN"/>
    <property type="match status" value="1"/>
</dbReference>
<keyword evidence="5 7" id="KW-1133">Transmembrane helix</keyword>
<dbReference type="Pfam" id="PF07690">
    <property type="entry name" value="MFS_1"/>
    <property type="match status" value="1"/>
</dbReference>
<dbReference type="Proteomes" id="UP000545386">
    <property type="component" value="Unassembled WGS sequence"/>
</dbReference>
<dbReference type="InterPro" id="IPR011701">
    <property type="entry name" value="MFS"/>
</dbReference>
<sequence>MPTHNTEFSLRKIAVAAFGPSLLFGIGEGAIYPIIALTARELGASVALSGFIVALIGIGSLLNNIPAALFTARYGERRAMVGAALLSLVGLLLCLLAPHAAVLALGVLLIGMSNSVFLLARQTYLTEAVPIGMRARALSTLGGVTRIGLFAGPFLGAGVMHFAGLSGGYMVALVAVAAAGALAFSIPDFEHKPVTDASGAKPAGPKPNLRNIARSHARTYLTLGLGCVCVMAIRSCRQVVIPLWAAHIGVDATTTAVVYGLMGAIDMLLFYPAGKVMDKKGRLWVALPSMIIMGSMLFIMPFTTSLSAFIIVSMLLGFGNGIGSGLIMTIGADASPAEGRRQFLGLWRLLSDIGGSTGPLLLSGVTAMVSLGAGVAMVGGLGFAAAWVFWRWLPRPVH</sequence>
<keyword evidence="6 7" id="KW-0472">Membrane</keyword>
<dbReference type="GO" id="GO:0005886">
    <property type="term" value="C:plasma membrane"/>
    <property type="evidence" value="ECO:0007669"/>
    <property type="project" value="UniProtKB-SubCell"/>
</dbReference>
<dbReference type="CDD" id="cd17325">
    <property type="entry name" value="MFS_MdtG_SLC18_like"/>
    <property type="match status" value="1"/>
</dbReference>
<comment type="caution">
    <text evidence="9">The sequence shown here is derived from an EMBL/GenBank/DDBJ whole genome shotgun (WGS) entry which is preliminary data.</text>
</comment>
<dbReference type="EMBL" id="JACJUU010000003">
    <property type="protein sequence ID" value="MBC2769323.1"/>
    <property type="molecule type" value="Genomic_DNA"/>
</dbReference>
<reference evidence="9 10" key="1">
    <citation type="submission" date="2020-08" db="EMBL/GenBank/DDBJ databases">
        <title>Paraeoetvoesia sp. YC-7-48 draft genome sequence.</title>
        <authorList>
            <person name="Yao L."/>
        </authorList>
    </citation>
    <scope>NUCLEOTIDE SEQUENCE [LARGE SCALE GENOMIC DNA]</scope>
    <source>
        <strain evidence="10">YC-7-48</strain>
    </source>
</reference>
<evidence type="ECO:0000259" key="8">
    <source>
        <dbReference type="PROSITE" id="PS50850"/>
    </source>
</evidence>
<dbReference type="PROSITE" id="PS50850">
    <property type="entry name" value="MFS"/>
    <property type="match status" value="1"/>
</dbReference>
<evidence type="ECO:0000256" key="1">
    <source>
        <dbReference type="ARBA" id="ARBA00004651"/>
    </source>
</evidence>
<proteinExistence type="predicted"/>
<dbReference type="AlphaFoldDB" id="A0A842HM25"/>
<keyword evidence="10" id="KW-1185">Reference proteome</keyword>
<evidence type="ECO:0000256" key="5">
    <source>
        <dbReference type="ARBA" id="ARBA00022989"/>
    </source>
</evidence>
<protein>
    <submittedName>
        <fullName evidence="9">MFS transporter</fullName>
    </submittedName>
</protein>
<accession>A0A842HM25</accession>
<comment type="subcellular location">
    <subcellularLocation>
        <location evidence="1">Cell membrane</location>
        <topology evidence="1">Multi-pass membrane protein</topology>
    </subcellularLocation>
</comment>
<feature type="transmembrane region" description="Helical" evidence="7">
    <location>
        <begin position="102"/>
        <end position="120"/>
    </location>
</feature>
<evidence type="ECO:0000256" key="7">
    <source>
        <dbReference type="SAM" id="Phobius"/>
    </source>
</evidence>